<dbReference type="Gene3D" id="2.60.300.12">
    <property type="entry name" value="HesB-like domain"/>
    <property type="match status" value="1"/>
</dbReference>
<accession>A0ABS3HA58</accession>
<feature type="domain" description="Core" evidence="1">
    <location>
        <begin position="1"/>
        <end position="110"/>
    </location>
</feature>
<dbReference type="EMBL" id="JAFLVT010000013">
    <property type="protein sequence ID" value="MBO0449775.1"/>
    <property type="molecule type" value="Genomic_DNA"/>
</dbReference>
<dbReference type="RefSeq" id="WP_206903845.1">
    <property type="nucleotide sequence ID" value="NZ_JAFLVT010000013.1"/>
</dbReference>
<sequence length="114" mass="12920">MKLHITNEAAFYLTDKLAGSKSFILALNDGSNQFSSAQGCCMIGDRFLIKPIKEKIAPFSEQLQNERYQVYISDYEKNFLPYNITLDRSGSYGNFVLRSDEGILDMNVAFQTAE</sequence>
<comment type="caution">
    <text evidence="2">The sequence shown here is derived from an EMBL/GenBank/DDBJ whole genome shotgun (WGS) entry which is preliminary data.</text>
</comment>
<dbReference type="InterPro" id="IPR035903">
    <property type="entry name" value="HesB-like_dom_sf"/>
</dbReference>
<dbReference type="SUPFAM" id="SSF89360">
    <property type="entry name" value="HesB-like domain"/>
    <property type="match status" value="1"/>
</dbReference>
<evidence type="ECO:0000313" key="2">
    <source>
        <dbReference type="EMBL" id="MBO0449775.1"/>
    </source>
</evidence>
<reference evidence="2 3" key="1">
    <citation type="submission" date="2021-03" db="EMBL/GenBank/DDBJ databases">
        <title>Enterococcal diversity collection.</title>
        <authorList>
            <person name="Gilmore M.S."/>
            <person name="Schwartzman J."/>
            <person name="Van Tyne D."/>
            <person name="Martin M."/>
            <person name="Earl A.M."/>
            <person name="Manson A.L."/>
            <person name="Straub T."/>
            <person name="Salamzade R."/>
            <person name="Saavedra J."/>
            <person name="Lebreton F."/>
            <person name="Prichula J."/>
            <person name="Schaufler K."/>
            <person name="Gaca A."/>
            <person name="Sgardioli B."/>
            <person name="Wagenaar J."/>
            <person name="Strong T."/>
        </authorList>
    </citation>
    <scope>NUCLEOTIDE SEQUENCE [LARGE SCALE GENOMIC DNA]</scope>
    <source>
        <strain evidence="2 3">MJM12</strain>
    </source>
</reference>
<proteinExistence type="predicted"/>
<organism evidence="2 3">
    <name type="scientific">Candidatus Enterococcus myersii</name>
    <dbReference type="NCBI Taxonomy" id="2815322"/>
    <lineage>
        <taxon>Bacteria</taxon>
        <taxon>Bacillati</taxon>
        <taxon>Bacillota</taxon>
        <taxon>Bacilli</taxon>
        <taxon>Lactobacillales</taxon>
        <taxon>Enterococcaceae</taxon>
        <taxon>Enterococcus</taxon>
    </lineage>
</organism>
<dbReference type="Pfam" id="PF01521">
    <property type="entry name" value="Fe-S_biosyn"/>
    <property type="match status" value="1"/>
</dbReference>
<gene>
    <name evidence="2" type="ORF">JZO76_09515</name>
</gene>
<dbReference type="InterPro" id="IPR000361">
    <property type="entry name" value="ATAP_core_dom"/>
</dbReference>
<evidence type="ECO:0000259" key="1">
    <source>
        <dbReference type="Pfam" id="PF01521"/>
    </source>
</evidence>
<keyword evidence="3" id="KW-1185">Reference proteome</keyword>
<protein>
    <submittedName>
        <fullName evidence="2">Iron-sulfur cluster biosynthesis family protein</fullName>
    </submittedName>
</protein>
<evidence type="ECO:0000313" key="3">
    <source>
        <dbReference type="Proteomes" id="UP000664256"/>
    </source>
</evidence>
<dbReference type="Proteomes" id="UP000664256">
    <property type="component" value="Unassembled WGS sequence"/>
</dbReference>
<name>A0ABS3HA58_9ENTE</name>